<dbReference type="Proteomes" id="UP001202717">
    <property type="component" value="Chromosome"/>
</dbReference>
<keyword evidence="6" id="KW-1185">Reference proteome</keyword>
<protein>
    <submittedName>
        <fullName evidence="5">T9SS type A sorting domain-containing protein</fullName>
    </submittedName>
</protein>
<evidence type="ECO:0000313" key="6">
    <source>
        <dbReference type="Proteomes" id="UP001202717"/>
    </source>
</evidence>
<keyword evidence="2" id="KW-0732">Signal</keyword>
<dbReference type="SUPFAM" id="SSF52058">
    <property type="entry name" value="L domain-like"/>
    <property type="match status" value="1"/>
</dbReference>
<evidence type="ECO:0000313" key="5">
    <source>
        <dbReference type="EMBL" id="WCO03461.1"/>
    </source>
</evidence>
<accession>A0ABY7S240</accession>
<evidence type="ECO:0000256" key="2">
    <source>
        <dbReference type="ARBA" id="ARBA00022729"/>
    </source>
</evidence>
<dbReference type="PANTHER" id="PTHR47566">
    <property type="match status" value="1"/>
</dbReference>
<evidence type="ECO:0000256" key="1">
    <source>
        <dbReference type="ARBA" id="ARBA00022614"/>
    </source>
</evidence>
<dbReference type="Gene3D" id="3.80.10.10">
    <property type="entry name" value="Ribonuclease Inhibitor"/>
    <property type="match status" value="1"/>
</dbReference>
<reference evidence="5 6" key="1">
    <citation type="submission" date="2023-01" db="EMBL/GenBank/DDBJ databases">
        <title>Psychroserpens ponticola sp. nov., isolated from seawater.</title>
        <authorList>
            <person name="Kristyanto S."/>
            <person name="Jung J."/>
            <person name="Kim J.M."/>
            <person name="Jeon C.O."/>
        </authorList>
    </citation>
    <scope>NUCLEOTIDE SEQUENCE [LARGE SCALE GENOMIC DNA]</scope>
    <source>
        <strain evidence="5 6">MSW6</strain>
    </source>
</reference>
<feature type="domain" description="Secretion system C-terminal sorting" evidence="4">
    <location>
        <begin position="298"/>
        <end position="363"/>
    </location>
</feature>
<evidence type="ECO:0000259" key="4">
    <source>
        <dbReference type="Pfam" id="PF18962"/>
    </source>
</evidence>
<proteinExistence type="predicted"/>
<dbReference type="PANTHER" id="PTHR47566:SF1">
    <property type="entry name" value="PROTEIN NUD1"/>
    <property type="match status" value="1"/>
</dbReference>
<organism evidence="5 6">
    <name type="scientific">Psychroserpens ponticola</name>
    <dbReference type="NCBI Taxonomy" id="2932268"/>
    <lineage>
        <taxon>Bacteria</taxon>
        <taxon>Pseudomonadati</taxon>
        <taxon>Bacteroidota</taxon>
        <taxon>Flavobacteriia</taxon>
        <taxon>Flavobacteriales</taxon>
        <taxon>Flavobacteriaceae</taxon>
        <taxon>Psychroserpens</taxon>
    </lineage>
</organism>
<name>A0ABY7S240_9FLAO</name>
<sequence length="365" mass="40980">MRSIVLILLCSSLCFSQNTFVPDDNFEQALIDLGLDSGPLDDFVPTAMINTVTYLNISEKNISELTGIEDFAALDHLDVYINDLQTLDVSNNQQLRLLRCYQNDLTNLTLGSNTALEQVWTYDNYLTTIDVSGLPNLDRLSILNNDLVSLDVTNNLQLRLLWCYDNEIPVLDVSNNTQLELLWCSGNTIESLDLSNSVNLNTILCHQNNITTLDLSNNSLLTYLSCYTNELTYLNVKNGNNTNVTNFQANGNPDLDCIEVDDANYSEVNWIYVDSNANFNGDCNNLSLDDFLVGQIQIFPNPTSDTITIQNLNGQSFYFELYDVSGKKLMKTKLNTIDVSNLNSGLYFLKMVSNSVILTKKVIKI</sequence>
<dbReference type="RefSeq" id="WP_249997255.1">
    <property type="nucleotide sequence ID" value="NZ_CP116221.1"/>
</dbReference>
<dbReference type="InterPro" id="IPR052574">
    <property type="entry name" value="CDIRP"/>
</dbReference>
<dbReference type="InterPro" id="IPR026444">
    <property type="entry name" value="Secre_tail"/>
</dbReference>
<dbReference type="Pfam" id="PF18962">
    <property type="entry name" value="Por_Secre_tail"/>
    <property type="match status" value="1"/>
</dbReference>
<dbReference type="EMBL" id="CP116221">
    <property type="protein sequence ID" value="WCO03461.1"/>
    <property type="molecule type" value="Genomic_DNA"/>
</dbReference>
<dbReference type="NCBIfam" id="TIGR04183">
    <property type="entry name" value="Por_Secre_tail"/>
    <property type="match status" value="1"/>
</dbReference>
<gene>
    <name evidence="5" type="ORF">MUN68_008125</name>
</gene>
<dbReference type="InterPro" id="IPR032675">
    <property type="entry name" value="LRR_dom_sf"/>
</dbReference>
<keyword evidence="3" id="KW-0677">Repeat</keyword>
<evidence type="ECO:0000256" key="3">
    <source>
        <dbReference type="ARBA" id="ARBA00022737"/>
    </source>
</evidence>
<keyword evidence="1" id="KW-0433">Leucine-rich repeat</keyword>